<reference evidence="1" key="1">
    <citation type="submission" date="2015-08" db="EMBL/GenBank/DDBJ databases">
        <title>Candidatus Bacteriodes Periocalifornicus.</title>
        <authorList>
            <person name="McLean J.S."/>
            <person name="Kelley S."/>
        </authorList>
    </citation>
    <scope>NUCLEOTIDE SEQUENCE [LARGE SCALE GENOMIC DNA]</scope>
    <source>
        <strain evidence="1">12B</strain>
    </source>
</reference>
<dbReference type="EMBL" id="LIIK01000059">
    <property type="protein sequence ID" value="KQM08189.1"/>
    <property type="molecule type" value="Genomic_DNA"/>
</dbReference>
<dbReference type="Proteomes" id="UP000054172">
    <property type="component" value="Unassembled WGS sequence"/>
</dbReference>
<dbReference type="STRING" id="1702214.AL399_08725"/>
<organism evidence="1 2">
    <name type="scientific">Candidatus [Bacteroides] periocalifornicus</name>
    <dbReference type="NCBI Taxonomy" id="1702214"/>
    <lineage>
        <taxon>Bacteria</taxon>
        <taxon>Pseudomonadati</taxon>
        <taxon>Bacteroidota</taxon>
    </lineage>
</organism>
<accession>A0A0Q4B5K9</accession>
<name>A0A0Q4B5K9_9BACT</name>
<evidence type="ECO:0000313" key="2">
    <source>
        <dbReference type="Proteomes" id="UP000054172"/>
    </source>
</evidence>
<proteinExistence type="predicted"/>
<sequence length="259" mass="28966">MRNPFKPKGVLSRAIPQSYQRGIARRYAANRNGWLAHAERTKSVVLRFAERLTSRHITLLGSGWLFDCPVQELLNTGFSLTLVDIAHPPQVVLQWKGVKGLEFKELDVTGGLLELLYSTRRIDASAALDGVQGLLPTPKTLDTGGVVVSLNLLSQLPYPLQEAEFQFSNTEYNQAASQLQQAHLRLLGCFAQRLLITDMLEFHYAPNTQQPGEPKRIIPTVYTSIPWATQPESWVWEFDHTGAYLANCWVNLAVKGGVL</sequence>
<dbReference type="PATRIC" id="fig|1702214.3.peg.141"/>
<comment type="caution">
    <text evidence="1">The sequence shown here is derived from an EMBL/GenBank/DDBJ whole genome shotgun (WGS) entry which is preliminary data.</text>
</comment>
<gene>
    <name evidence="1" type="ORF">AL399_08725</name>
</gene>
<evidence type="ECO:0008006" key="3">
    <source>
        <dbReference type="Google" id="ProtNLM"/>
    </source>
</evidence>
<dbReference type="AlphaFoldDB" id="A0A0Q4B5K9"/>
<keyword evidence="2" id="KW-1185">Reference proteome</keyword>
<evidence type="ECO:0000313" key="1">
    <source>
        <dbReference type="EMBL" id="KQM08189.1"/>
    </source>
</evidence>
<protein>
    <recommendedName>
        <fullName evidence="3">SAM-dependent methyltransferase</fullName>
    </recommendedName>
</protein>